<reference evidence="2 3" key="1">
    <citation type="journal article" date="2019" name="Sci. Rep.">
        <title>A high-quality genome of Eragrostis curvula grass provides insights into Poaceae evolution and supports new strategies to enhance forage quality.</title>
        <authorList>
            <person name="Carballo J."/>
            <person name="Santos B.A.C.M."/>
            <person name="Zappacosta D."/>
            <person name="Garbus I."/>
            <person name="Selva J.P."/>
            <person name="Gallo C.A."/>
            <person name="Diaz A."/>
            <person name="Albertini E."/>
            <person name="Caccamo M."/>
            <person name="Echenique V."/>
        </authorList>
    </citation>
    <scope>NUCLEOTIDE SEQUENCE [LARGE SCALE GENOMIC DNA]</scope>
    <source>
        <strain evidence="3">cv. Victoria</strain>
        <tissue evidence="2">Leaf</tissue>
    </source>
</reference>
<dbReference type="Proteomes" id="UP000324897">
    <property type="component" value="Chromosome 3"/>
</dbReference>
<feature type="region of interest" description="Disordered" evidence="1">
    <location>
        <begin position="99"/>
        <end position="225"/>
    </location>
</feature>
<protein>
    <submittedName>
        <fullName evidence="2">Uncharacterized protein</fullName>
    </submittedName>
</protein>
<evidence type="ECO:0000313" key="2">
    <source>
        <dbReference type="EMBL" id="TVU12734.1"/>
    </source>
</evidence>
<keyword evidence="3" id="KW-1185">Reference proteome</keyword>
<comment type="caution">
    <text evidence="2">The sequence shown here is derived from an EMBL/GenBank/DDBJ whole genome shotgun (WGS) entry which is preliminary data.</text>
</comment>
<evidence type="ECO:0000256" key="1">
    <source>
        <dbReference type="SAM" id="MobiDB-lite"/>
    </source>
</evidence>
<name>A0A5J9TN12_9POAL</name>
<dbReference type="Gramene" id="TVU12734">
    <property type="protein sequence ID" value="TVU12734"/>
    <property type="gene ID" value="EJB05_46390"/>
</dbReference>
<feature type="compositionally biased region" description="Acidic residues" evidence="1">
    <location>
        <begin position="117"/>
        <end position="127"/>
    </location>
</feature>
<feature type="region of interest" description="Disordered" evidence="1">
    <location>
        <begin position="1"/>
        <end position="22"/>
    </location>
</feature>
<feature type="non-terminal residue" evidence="2">
    <location>
        <position position="1"/>
    </location>
</feature>
<sequence>MRREDQEYENLPEVDSSDDENEIPILAEWNNQNFANLAINEGYSVPWEYHENEVTEGALYKDKDDVMTAVKYWSLSVKRSLWLSNQAKNCPSYSGWRPTGDVAGSSSQVPRMAPGSEMDDYDYDDEEVSGHSERYGRRSPTPFDLDVYMAEGQHDTLRPSQLSGAPPMTQPSQQYDDTPAPAGGRPTRQVVPPSPLTYSAGHVRAGRKAPKPGTVRGVPPKRGRH</sequence>
<dbReference type="AlphaFoldDB" id="A0A5J9TN12"/>
<dbReference type="EMBL" id="RWGY01000039">
    <property type="protein sequence ID" value="TVU12734.1"/>
    <property type="molecule type" value="Genomic_DNA"/>
</dbReference>
<accession>A0A5J9TN12</accession>
<evidence type="ECO:0000313" key="3">
    <source>
        <dbReference type="Proteomes" id="UP000324897"/>
    </source>
</evidence>
<organism evidence="2 3">
    <name type="scientific">Eragrostis curvula</name>
    <name type="common">weeping love grass</name>
    <dbReference type="NCBI Taxonomy" id="38414"/>
    <lineage>
        <taxon>Eukaryota</taxon>
        <taxon>Viridiplantae</taxon>
        <taxon>Streptophyta</taxon>
        <taxon>Embryophyta</taxon>
        <taxon>Tracheophyta</taxon>
        <taxon>Spermatophyta</taxon>
        <taxon>Magnoliopsida</taxon>
        <taxon>Liliopsida</taxon>
        <taxon>Poales</taxon>
        <taxon>Poaceae</taxon>
        <taxon>PACMAD clade</taxon>
        <taxon>Chloridoideae</taxon>
        <taxon>Eragrostideae</taxon>
        <taxon>Eragrostidinae</taxon>
        <taxon>Eragrostis</taxon>
    </lineage>
</organism>
<gene>
    <name evidence="2" type="ORF">EJB05_46390</name>
</gene>
<proteinExistence type="predicted"/>